<feature type="domain" description="Myb-like" evidence="5">
    <location>
        <begin position="85"/>
        <end position="136"/>
    </location>
</feature>
<dbReference type="GO" id="GO:0042796">
    <property type="term" value="P:snRNA transcription by RNA polymerase III"/>
    <property type="evidence" value="ECO:0007669"/>
    <property type="project" value="TreeGrafter"/>
</dbReference>
<evidence type="ECO:0000256" key="1">
    <source>
        <dbReference type="ARBA" id="ARBA00023015"/>
    </source>
</evidence>
<evidence type="ECO:0000256" key="2">
    <source>
        <dbReference type="ARBA" id="ARBA00023125"/>
    </source>
</evidence>
<dbReference type="RefSeq" id="XP_068356345.1">
    <property type="nucleotide sequence ID" value="XM_068506834.1"/>
</dbReference>
<dbReference type="GO" id="GO:0001006">
    <property type="term" value="F:RNA polymerase III type 3 promoter sequence-specific DNA binding"/>
    <property type="evidence" value="ECO:0007669"/>
    <property type="project" value="TreeGrafter"/>
</dbReference>
<dbReference type="PROSITE" id="PS51294">
    <property type="entry name" value="HTH_MYB"/>
    <property type="match status" value="2"/>
</dbReference>
<dbReference type="Proteomes" id="UP000179807">
    <property type="component" value="Unassembled WGS sequence"/>
</dbReference>
<reference evidence="7" key="1">
    <citation type="submission" date="2016-10" db="EMBL/GenBank/DDBJ databases">
        <authorList>
            <person name="Benchimol M."/>
            <person name="Almeida L.G."/>
            <person name="Vasconcelos A.T."/>
            <person name="Perreira-Neves A."/>
            <person name="Rosa I.A."/>
            <person name="Tasca T."/>
            <person name="Bogo M.R."/>
            <person name="de Souza W."/>
        </authorList>
    </citation>
    <scope>NUCLEOTIDE SEQUENCE [LARGE SCALE GENOMIC DNA]</scope>
    <source>
        <strain evidence="7">K</strain>
    </source>
</reference>
<evidence type="ECO:0000313" key="7">
    <source>
        <dbReference type="EMBL" id="OHT03209.1"/>
    </source>
</evidence>
<dbReference type="CDD" id="cd00167">
    <property type="entry name" value="SANT"/>
    <property type="match status" value="2"/>
</dbReference>
<dbReference type="InterPro" id="IPR051575">
    <property type="entry name" value="Myb-like_DNA-bd"/>
</dbReference>
<dbReference type="PROSITE" id="PS50090">
    <property type="entry name" value="MYB_LIKE"/>
    <property type="match status" value="2"/>
</dbReference>
<protein>
    <recommendedName>
        <fullName evidence="9">Myb-like DNA-binding domain containing protein</fullName>
    </recommendedName>
</protein>
<dbReference type="PANTHER" id="PTHR46621:SF1">
    <property type="entry name" value="SNRNA-ACTIVATING PROTEIN COMPLEX SUBUNIT 4"/>
    <property type="match status" value="1"/>
</dbReference>
<feature type="domain" description="HTH myb-type" evidence="6">
    <location>
        <begin position="137"/>
        <end position="192"/>
    </location>
</feature>
<proteinExistence type="predicted"/>
<dbReference type="EMBL" id="MLAK01000837">
    <property type="protein sequence ID" value="OHT03209.1"/>
    <property type="molecule type" value="Genomic_DNA"/>
</dbReference>
<keyword evidence="2" id="KW-0238">DNA-binding</keyword>
<dbReference type="Gene3D" id="1.10.10.60">
    <property type="entry name" value="Homeodomain-like"/>
    <property type="match status" value="2"/>
</dbReference>
<feature type="domain" description="HTH myb-type" evidence="6">
    <location>
        <begin position="89"/>
        <end position="136"/>
    </location>
</feature>
<organism evidence="7 8">
    <name type="scientific">Tritrichomonas foetus</name>
    <dbReference type="NCBI Taxonomy" id="1144522"/>
    <lineage>
        <taxon>Eukaryota</taxon>
        <taxon>Metamonada</taxon>
        <taxon>Parabasalia</taxon>
        <taxon>Tritrichomonadida</taxon>
        <taxon>Tritrichomonadidae</taxon>
        <taxon>Tritrichomonas</taxon>
    </lineage>
</organism>
<dbReference type="VEuPathDB" id="TrichDB:TRFO_29523"/>
<dbReference type="InterPro" id="IPR009057">
    <property type="entry name" value="Homeodomain-like_sf"/>
</dbReference>
<dbReference type="SUPFAM" id="SSF46689">
    <property type="entry name" value="Homeodomain-like"/>
    <property type="match status" value="2"/>
</dbReference>
<evidence type="ECO:0008006" key="9">
    <source>
        <dbReference type="Google" id="ProtNLM"/>
    </source>
</evidence>
<dbReference type="GO" id="GO:0042795">
    <property type="term" value="P:snRNA transcription by RNA polymerase II"/>
    <property type="evidence" value="ECO:0007669"/>
    <property type="project" value="TreeGrafter"/>
</dbReference>
<name>A0A1J4JVP2_9EUKA</name>
<dbReference type="InterPro" id="IPR001005">
    <property type="entry name" value="SANT/Myb"/>
</dbReference>
<evidence type="ECO:0000259" key="6">
    <source>
        <dbReference type="PROSITE" id="PS51294"/>
    </source>
</evidence>
<sequence length="406" mass="46622">MQEEKNQSPLVNFTMKMILEGETQIKADFIPKITSILQDFVSGKISIKECSVLLYPFLENMEPVERLNDILQLPDIPNSRNVHLNTRSKTRSWSFFEDQKLLAGIHKFGTGDWKNIALYVGNRTKSQCSQRWFRCLDPRIKKEQWTKNQDERLISLIAKNGTRNWTAISFEIGNRSDIQCRYRYKQLLKDPDFLEKLAEAQEKLEKVGKISLAPRKIDSTHEMMNSYGQNAVNHTGININSSKNVMEMNVINDLNRNNCSNPQNSNLLIPSSHFCLINNNQKIPNFTQTNFPPIIQMATQTTALKPGFQNKIPLQFPQTMQPPTQFPKMPPIQQNQQIQSAFQNQTHIPMKQPMLLYQQMPNANLMNIQPSPIVYSSPTAGVTPPLQQQWGYYSYQVGGNMIASDV</sequence>
<dbReference type="GO" id="GO:0000978">
    <property type="term" value="F:RNA polymerase II cis-regulatory region sequence-specific DNA binding"/>
    <property type="evidence" value="ECO:0007669"/>
    <property type="project" value="TreeGrafter"/>
</dbReference>
<keyword evidence="1" id="KW-0805">Transcription regulation</keyword>
<dbReference type="PANTHER" id="PTHR46621">
    <property type="entry name" value="SNRNA-ACTIVATING PROTEIN COMPLEX SUBUNIT 4"/>
    <property type="match status" value="1"/>
</dbReference>
<keyword evidence="3" id="KW-0804">Transcription</keyword>
<feature type="domain" description="Myb-like" evidence="5">
    <location>
        <begin position="137"/>
        <end position="188"/>
    </location>
</feature>
<dbReference type="GeneID" id="94841538"/>
<gene>
    <name evidence="7" type="ORF">TRFO_29523</name>
</gene>
<dbReference type="SMART" id="SM00717">
    <property type="entry name" value="SANT"/>
    <property type="match status" value="2"/>
</dbReference>
<evidence type="ECO:0000256" key="3">
    <source>
        <dbReference type="ARBA" id="ARBA00023163"/>
    </source>
</evidence>
<dbReference type="Pfam" id="PF13921">
    <property type="entry name" value="Myb_DNA-bind_6"/>
    <property type="match status" value="1"/>
</dbReference>
<evidence type="ECO:0000313" key="8">
    <source>
        <dbReference type="Proteomes" id="UP000179807"/>
    </source>
</evidence>
<dbReference type="InterPro" id="IPR017930">
    <property type="entry name" value="Myb_dom"/>
</dbReference>
<dbReference type="GO" id="GO:0019185">
    <property type="term" value="C:snRNA-activating protein complex"/>
    <property type="evidence" value="ECO:0007669"/>
    <property type="project" value="TreeGrafter"/>
</dbReference>
<dbReference type="OrthoDB" id="2143914at2759"/>
<keyword evidence="8" id="KW-1185">Reference proteome</keyword>
<dbReference type="AlphaFoldDB" id="A0A1J4JVP2"/>
<keyword evidence="4" id="KW-0539">Nucleus</keyword>
<comment type="caution">
    <text evidence="7">The sequence shown here is derived from an EMBL/GenBank/DDBJ whole genome shotgun (WGS) entry which is preliminary data.</text>
</comment>
<evidence type="ECO:0000259" key="5">
    <source>
        <dbReference type="PROSITE" id="PS50090"/>
    </source>
</evidence>
<evidence type="ECO:0000256" key="4">
    <source>
        <dbReference type="ARBA" id="ARBA00023242"/>
    </source>
</evidence>
<accession>A0A1J4JVP2</accession>